<keyword evidence="2" id="KW-0963">Cytoplasm</keyword>
<evidence type="ECO:0000313" key="3">
    <source>
        <dbReference type="EMBL" id="OTP98889.1"/>
    </source>
</evidence>
<keyword evidence="2" id="KW-0012">Acyltransferase</keyword>
<accession>A0A242NG21</accession>
<comment type="function">
    <text evidence="2">Involved in fatty acylation of protoxin at internal lysine residues, thereby converting it to the active toxin.</text>
</comment>
<comment type="similarity">
    <text evidence="1 2">Belongs to the RTX toxin acyltransferase family.</text>
</comment>
<comment type="subcellular location">
    <subcellularLocation>
        <location evidence="2">Cytoplasm</location>
    </subcellularLocation>
</comment>
<evidence type="ECO:0000313" key="6">
    <source>
        <dbReference type="Proteomes" id="UP000194977"/>
    </source>
</evidence>
<dbReference type="EC" id="2.3.1.-" evidence="2"/>
<evidence type="ECO:0000256" key="2">
    <source>
        <dbReference type="RuleBase" id="RU368102"/>
    </source>
</evidence>
<protein>
    <recommendedName>
        <fullName evidence="2">RTX toxin-activating lysine-acyltransferase</fullName>
        <ecNumber evidence="2">2.3.1.-</ecNumber>
    </recommendedName>
</protein>
<comment type="caution">
    <text evidence="3">The sequence shown here is derived from an EMBL/GenBank/DDBJ whole genome shotgun (WGS) entry which is preliminary data.</text>
</comment>
<gene>
    <name evidence="4" type="ORF">B6C91_05385</name>
    <name evidence="3" type="ORF">B6D08_09665</name>
</gene>
<dbReference type="GO" id="GO:0016746">
    <property type="term" value="F:acyltransferase activity"/>
    <property type="evidence" value="ECO:0007669"/>
    <property type="project" value="UniProtKB-UniRule"/>
</dbReference>
<evidence type="ECO:0000313" key="5">
    <source>
        <dbReference type="Proteomes" id="UP000194800"/>
    </source>
</evidence>
<dbReference type="AlphaFoldDB" id="A0A242NG21"/>
<keyword evidence="2" id="KW-0204">Cytolysis</keyword>
<dbReference type="Proteomes" id="UP000194977">
    <property type="component" value="Unassembled WGS sequence"/>
</dbReference>
<dbReference type="Pfam" id="PF02794">
    <property type="entry name" value="HlyC"/>
    <property type="match status" value="1"/>
</dbReference>
<dbReference type="Proteomes" id="UP000194800">
    <property type="component" value="Unassembled WGS sequence"/>
</dbReference>
<evidence type="ECO:0000313" key="4">
    <source>
        <dbReference type="EMBL" id="OTQ10582.1"/>
    </source>
</evidence>
<dbReference type="RefSeq" id="WP_086271887.1">
    <property type="nucleotide sequence ID" value="NZ_MZNE01000019.1"/>
</dbReference>
<dbReference type="EMBL" id="NART01000016">
    <property type="protein sequence ID" value="OTQ10582.1"/>
    <property type="molecule type" value="Genomic_DNA"/>
</dbReference>
<evidence type="ECO:0000256" key="1">
    <source>
        <dbReference type="ARBA" id="ARBA00005686"/>
    </source>
</evidence>
<organism evidence="3 6">
    <name type="scientific">Gilliamella apicola</name>
    <dbReference type="NCBI Taxonomy" id="1196095"/>
    <lineage>
        <taxon>Bacteria</taxon>
        <taxon>Pseudomonadati</taxon>
        <taxon>Pseudomonadota</taxon>
        <taxon>Gammaproteobacteria</taxon>
        <taxon>Orbales</taxon>
        <taxon>Orbaceae</taxon>
        <taxon>Gilliamella</taxon>
    </lineage>
</organism>
<dbReference type="GO" id="GO:0031640">
    <property type="term" value="P:killing of cells of another organism"/>
    <property type="evidence" value="ECO:0007669"/>
    <property type="project" value="UniProtKB-KW"/>
</dbReference>
<dbReference type="GO" id="GO:0005737">
    <property type="term" value="C:cytoplasm"/>
    <property type="evidence" value="ECO:0007669"/>
    <property type="project" value="UniProtKB-SubCell"/>
</dbReference>
<reference evidence="5 6" key="1">
    <citation type="submission" date="2017-03" db="EMBL/GenBank/DDBJ databases">
        <title>Comparative genomics of honeybee gut symbionts reveal geographically distinct and subgroup specific antibiotic resistance.</title>
        <authorList>
            <person name="Ludvigsen J."/>
            <person name="Porcellato D."/>
            <person name="Labee-Lund T.M."/>
            <person name="Amdam G.V."/>
            <person name="Rudi K."/>
        </authorList>
    </citation>
    <scope>NUCLEOTIDE SEQUENCE [LARGE SCALE GENOMIC DNA]</scope>
    <source>
        <strain evidence="3 6">A-7-12</strain>
        <strain evidence="4 5">A-9-12</strain>
    </source>
</reference>
<keyword evidence="2" id="KW-0808">Transferase</keyword>
<sequence length="158" mass="18571">MNSSDQNSIQVIAPNIYQDTAWNESEVLGYTMWLWNRNPNYRNAAISSALEALLPIIQSKNFILLIKNNRPLGYLNWAYLNKEEEWQYLNKTKSYINFVQCNKKDETKRLWLLSFFCPFGLNEALLMKSICKKVLKNNLCYFGYHKSKTNPVIKTVQC</sequence>
<dbReference type="EMBL" id="NARP01000024">
    <property type="protein sequence ID" value="OTP98889.1"/>
    <property type="molecule type" value="Genomic_DNA"/>
</dbReference>
<keyword evidence="5" id="KW-1185">Reference proteome</keyword>
<dbReference type="InterPro" id="IPR003996">
    <property type="entry name" value="RTX_toxin-activating_protC_bac"/>
</dbReference>
<dbReference type="OrthoDB" id="8596436at2"/>
<proteinExistence type="inferred from homology"/>
<dbReference type="GO" id="GO:0009404">
    <property type="term" value="P:toxin metabolic process"/>
    <property type="evidence" value="ECO:0007669"/>
    <property type="project" value="UniProtKB-UniRule"/>
</dbReference>
<name>A0A242NG21_9GAMM</name>